<comment type="caution">
    <text evidence="1">The sequence shown here is derived from an EMBL/GenBank/DDBJ whole genome shotgun (WGS) entry which is preliminary data.</text>
</comment>
<name>C9MPG5_9BACT</name>
<gene>
    <name evidence="1" type="ORF">HMPREF0973_01506</name>
</gene>
<dbReference type="Proteomes" id="UP000003327">
    <property type="component" value="Unassembled WGS sequence"/>
</dbReference>
<dbReference type="EMBL" id="ACVA01000033">
    <property type="protein sequence ID" value="EEX18562.1"/>
    <property type="molecule type" value="Genomic_DNA"/>
</dbReference>
<accession>C9MPG5</accession>
<evidence type="ECO:0000313" key="1">
    <source>
        <dbReference type="EMBL" id="EEX18562.1"/>
    </source>
</evidence>
<keyword evidence="2" id="KW-1185">Reference proteome</keyword>
<proteinExistence type="predicted"/>
<reference evidence="1 2" key="1">
    <citation type="submission" date="2009-09" db="EMBL/GenBank/DDBJ databases">
        <authorList>
            <person name="Weinstock G."/>
            <person name="Sodergren E."/>
            <person name="Clifton S."/>
            <person name="Fulton L."/>
            <person name="Fulton B."/>
            <person name="Courtney L."/>
            <person name="Fronick C."/>
            <person name="Harrison M."/>
            <person name="Strong C."/>
            <person name="Farmer C."/>
            <person name="Delahaunty K."/>
            <person name="Markovic C."/>
            <person name="Hall O."/>
            <person name="Minx P."/>
            <person name="Tomlinson C."/>
            <person name="Mitreva M."/>
            <person name="Nelson J."/>
            <person name="Hou S."/>
            <person name="Wollam A."/>
            <person name="Pepin K.H."/>
            <person name="Johnson M."/>
            <person name="Bhonagiri V."/>
            <person name="Nash W.E."/>
            <person name="Warren W."/>
            <person name="Chinwalla A."/>
            <person name="Mardis E.R."/>
            <person name="Wilson R.K."/>
        </authorList>
    </citation>
    <scope>NUCLEOTIDE SEQUENCE [LARGE SCALE GENOMIC DNA]</scope>
    <source>
        <strain evidence="1 2">F0319</strain>
    </source>
</reference>
<dbReference type="AlphaFoldDB" id="C9MPG5"/>
<dbReference type="HOGENOM" id="CLU_3274805_0_0_10"/>
<organism evidence="1 2">
    <name type="scientific">Prevotella veroralis F0319</name>
    <dbReference type="NCBI Taxonomy" id="649761"/>
    <lineage>
        <taxon>Bacteria</taxon>
        <taxon>Pseudomonadati</taxon>
        <taxon>Bacteroidota</taxon>
        <taxon>Bacteroidia</taxon>
        <taxon>Bacteroidales</taxon>
        <taxon>Prevotellaceae</taxon>
        <taxon>Prevotella</taxon>
    </lineage>
</organism>
<evidence type="ECO:0000313" key="2">
    <source>
        <dbReference type="Proteomes" id="UP000003327"/>
    </source>
</evidence>
<protein>
    <submittedName>
        <fullName evidence="1">Uncharacterized protein</fullName>
    </submittedName>
</protein>
<sequence length="41" mass="4729">MTVFSITKQMFQQPQSGTIPFGEIMLLMAFFNKRISALIYV</sequence>